<proteinExistence type="predicted"/>
<dbReference type="AlphaFoldDB" id="A0A098SAX3"/>
<feature type="coiled-coil region" evidence="1">
    <location>
        <begin position="23"/>
        <end position="50"/>
    </location>
</feature>
<comment type="caution">
    <text evidence="2">The sequence shown here is derived from an EMBL/GenBank/DDBJ whole genome shotgun (WGS) entry which is preliminary data.</text>
</comment>
<keyword evidence="3" id="KW-1185">Reference proteome</keyword>
<keyword evidence="1" id="KW-0175">Coiled coil</keyword>
<dbReference type="RefSeq" id="WP_044216326.1">
    <property type="nucleotide sequence ID" value="NZ_JBKAGJ010000047.1"/>
</dbReference>
<evidence type="ECO:0000313" key="2">
    <source>
        <dbReference type="EMBL" id="KGE89265.1"/>
    </source>
</evidence>
<gene>
    <name evidence="2" type="ORF">IX84_02710</name>
</gene>
<name>A0A098SAX3_9BACT</name>
<evidence type="ECO:0000256" key="1">
    <source>
        <dbReference type="SAM" id="Coils"/>
    </source>
</evidence>
<dbReference type="EMBL" id="JPOS01000010">
    <property type="protein sequence ID" value="KGE89265.1"/>
    <property type="molecule type" value="Genomic_DNA"/>
</dbReference>
<evidence type="ECO:0000313" key="3">
    <source>
        <dbReference type="Proteomes" id="UP000029736"/>
    </source>
</evidence>
<organism evidence="2 3">
    <name type="scientific">Phaeodactylibacter xiamenensis</name>
    <dbReference type="NCBI Taxonomy" id="1524460"/>
    <lineage>
        <taxon>Bacteria</taxon>
        <taxon>Pseudomonadati</taxon>
        <taxon>Bacteroidota</taxon>
        <taxon>Saprospiria</taxon>
        <taxon>Saprospirales</taxon>
        <taxon>Haliscomenobacteraceae</taxon>
        <taxon>Phaeodactylibacter</taxon>
    </lineage>
</organism>
<dbReference type="OrthoDB" id="1064789at2"/>
<protein>
    <submittedName>
        <fullName evidence="2">Uncharacterized protein</fullName>
    </submittedName>
</protein>
<reference evidence="2 3" key="1">
    <citation type="journal article" date="2014" name="Int. J. Syst. Evol. Microbiol.">
        <title>Phaeodactylibacter xiamenensis gen. nov., sp. nov., a member of the family Saprospiraceae isolated from the marine alga Phaeodactylum tricornutum.</title>
        <authorList>
            <person name="Chen Z.Jr."/>
            <person name="Lei X."/>
            <person name="Lai Q."/>
            <person name="Li Y."/>
            <person name="Zhang B."/>
            <person name="Zhang J."/>
            <person name="Zhang H."/>
            <person name="Yang L."/>
            <person name="Zheng W."/>
            <person name="Tian Y."/>
            <person name="Yu Z."/>
            <person name="Xu H.Jr."/>
            <person name="Zheng T."/>
        </authorList>
    </citation>
    <scope>NUCLEOTIDE SEQUENCE [LARGE SCALE GENOMIC DNA]</scope>
    <source>
        <strain evidence="2 3">KD52</strain>
    </source>
</reference>
<accession>A0A098SAX3</accession>
<dbReference type="Proteomes" id="UP000029736">
    <property type="component" value="Unassembled WGS sequence"/>
</dbReference>
<sequence>MRARLKAKVLRWKTTALKGTKSRSLLKAQLRRSQHRAAALEKKVAELEARAAPLRVPGHTYPAQLIALAVFIVVHANGSLRCAAKTVGFVARLLGWGFGTPSHTSVRRWVMRCGHFQLQQAARLSGDYVALLDESIQIGREKLLLLPGVKIEAGQSHCQPLRAEDVTVLGLEVQPSWTGQAVAAFLSRSLSRLPRLNVAYFITDGGTNLAKALSLSGYNAVSDCTHMLMNAVKKLLGKDTVLSQLHADVLAIPLYSVDITPLFVRQALLETPYSVVHEWEQLRTCENRYAQLRRMEQELKSDVP</sequence>